<keyword evidence="5" id="KW-1133">Transmembrane helix</keyword>
<comment type="similarity">
    <text evidence="1">Belongs to the HAD-like hydrolase superfamily. SerB family.</text>
</comment>
<dbReference type="CDD" id="cd02612">
    <property type="entry name" value="HAD_PGPPase"/>
    <property type="match status" value="1"/>
</dbReference>
<gene>
    <name evidence="6" type="ORF">SCNU_11091</name>
</gene>
<dbReference type="RefSeq" id="WP_009679440.1">
    <property type="nucleotide sequence ID" value="NZ_AEUD01000008.1"/>
</dbReference>
<evidence type="ECO:0000313" key="6">
    <source>
        <dbReference type="EMBL" id="EGD55070.1"/>
    </source>
</evidence>
<accession>F1YJY8</accession>
<dbReference type="GO" id="GO:0016787">
    <property type="term" value="F:hydrolase activity"/>
    <property type="evidence" value="ECO:0007669"/>
    <property type="project" value="UniProtKB-KW"/>
</dbReference>
<dbReference type="PANTHER" id="PTHR43344:SF13">
    <property type="entry name" value="PHOSPHATASE RV3661-RELATED"/>
    <property type="match status" value="1"/>
</dbReference>
<dbReference type="PANTHER" id="PTHR43344">
    <property type="entry name" value="PHOSPHOSERINE PHOSPHATASE"/>
    <property type="match status" value="1"/>
</dbReference>
<dbReference type="OrthoDB" id="25607at2"/>
<dbReference type="InterPro" id="IPR006385">
    <property type="entry name" value="HAD_hydro_SerB1"/>
</dbReference>
<organism evidence="6 7">
    <name type="scientific">Gordonia neofelifaecis NRRL B-59395</name>
    <dbReference type="NCBI Taxonomy" id="644548"/>
    <lineage>
        <taxon>Bacteria</taxon>
        <taxon>Bacillati</taxon>
        <taxon>Actinomycetota</taxon>
        <taxon>Actinomycetes</taxon>
        <taxon>Mycobacteriales</taxon>
        <taxon>Gordoniaceae</taxon>
        <taxon>Gordonia</taxon>
    </lineage>
</organism>
<comment type="caution">
    <text evidence="6">The sequence shown here is derived from an EMBL/GenBank/DDBJ whole genome shotgun (WGS) entry which is preliminary data.</text>
</comment>
<dbReference type="AlphaFoldDB" id="F1YJY8"/>
<dbReference type="eggNOG" id="COG0560">
    <property type="taxonomic scope" value="Bacteria"/>
</dbReference>
<dbReference type="InterPro" id="IPR036412">
    <property type="entry name" value="HAD-like_sf"/>
</dbReference>
<evidence type="ECO:0000256" key="2">
    <source>
        <dbReference type="ARBA" id="ARBA00022723"/>
    </source>
</evidence>
<sequence>MTSTSSRPIAAFFDLDKTVIARSSALAFTRPFFEGGLLTRRAMLRSAVAQLQFLLTSAEAQQVERLRKHVTDMSRGWDAAQVREIVSETLDEVVRPAIFSEAAVLIDEHRRAGHEIVLISASGIEMVEPIGALLGVDVVRASIMHIEDGHYSGDLDFYCYGENKAVAMRELAAERGYRLDECYAYSDSSTDLPMLSAVGHPAAVNPDRSLRHHAIENGWEILDFPSPTTPAPWASKPVLTRTALCATGIGAVAAAALVYQLRHTRNTRSEAA</sequence>
<proteinExistence type="inferred from homology"/>
<reference evidence="6 7" key="1">
    <citation type="journal article" date="2011" name="J. Bacteriol.">
        <title>Draft Genome Sequence of Gordonia neofelifaecis NRRL B-59395, a Cholesterol-Degrading Actinomycete.</title>
        <authorList>
            <person name="Ge F."/>
            <person name="Li W."/>
            <person name="Chen G."/>
            <person name="Liu Y."/>
            <person name="Zhang G."/>
            <person name="Yong B."/>
            <person name="Wang Q."/>
            <person name="Wang N."/>
            <person name="Huang Z."/>
            <person name="Li W."/>
            <person name="Wang J."/>
            <person name="Wu C."/>
            <person name="Xie Q."/>
            <person name="Liu G."/>
        </authorList>
    </citation>
    <scope>NUCLEOTIDE SEQUENCE [LARGE SCALE GENOMIC DNA]</scope>
    <source>
        <strain evidence="6 7">NRRL B-59395</strain>
    </source>
</reference>
<evidence type="ECO:0000313" key="7">
    <source>
        <dbReference type="Proteomes" id="UP000035065"/>
    </source>
</evidence>
<keyword evidence="7" id="KW-1185">Reference proteome</keyword>
<evidence type="ECO:0000256" key="1">
    <source>
        <dbReference type="ARBA" id="ARBA00009184"/>
    </source>
</evidence>
<dbReference type="NCBIfam" id="TIGR01490">
    <property type="entry name" value="HAD-SF-IB-hyp1"/>
    <property type="match status" value="1"/>
</dbReference>
<evidence type="ECO:0000256" key="5">
    <source>
        <dbReference type="SAM" id="Phobius"/>
    </source>
</evidence>
<dbReference type="Gene3D" id="3.40.50.1000">
    <property type="entry name" value="HAD superfamily/HAD-like"/>
    <property type="match status" value="1"/>
</dbReference>
<dbReference type="InterPro" id="IPR050582">
    <property type="entry name" value="HAD-like_SerB"/>
</dbReference>
<keyword evidence="2" id="KW-0479">Metal-binding</keyword>
<keyword evidence="4" id="KW-0460">Magnesium</keyword>
<dbReference type="EMBL" id="AEUD01000008">
    <property type="protein sequence ID" value="EGD55070.1"/>
    <property type="molecule type" value="Genomic_DNA"/>
</dbReference>
<keyword evidence="5" id="KW-0812">Transmembrane</keyword>
<dbReference type="SUPFAM" id="SSF56784">
    <property type="entry name" value="HAD-like"/>
    <property type="match status" value="1"/>
</dbReference>
<name>F1YJY8_9ACTN</name>
<dbReference type="NCBIfam" id="TIGR01488">
    <property type="entry name" value="HAD-SF-IB"/>
    <property type="match status" value="1"/>
</dbReference>
<keyword evidence="3 6" id="KW-0378">Hydrolase</keyword>
<evidence type="ECO:0000256" key="3">
    <source>
        <dbReference type="ARBA" id="ARBA00022801"/>
    </source>
</evidence>
<keyword evidence="5" id="KW-0472">Membrane</keyword>
<dbReference type="FunFam" id="3.40.50.1000:FF:000025">
    <property type="entry name" value="HAD hydrolase, family IB"/>
    <property type="match status" value="1"/>
</dbReference>
<dbReference type="STRING" id="644548.SCNU_11091"/>
<feature type="transmembrane region" description="Helical" evidence="5">
    <location>
        <begin position="238"/>
        <end position="259"/>
    </location>
</feature>
<dbReference type="Proteomes" id="UP000035065">
    <property type="component" value="Unassembled WGS sequence"/>
</dbReference>
<dbReference type="Gene3D" id="1.20.1440.100">
    <property type="entry name" value="SG protein - dephosphorylation function"/>
    <property type="match status" value="1"/>
</dbReference>
<evidence type="ECO:0000256" key="4">
    <source>
        <dbReference type="ARBA" id="ARBA00022842"/>
    </source>
</evidence>
<dbReference type="InterPro" id="IPR023214">
    <property type="entry name" value="HAD_sf"/>
</dbReference>
<dbReference type="Pfam" id="PF12710">
    <property type="entry name" value="HAD"/>
    <property type="match status" value="1"/>
</dbReference>
<protein>
    <submittedName>
        <fullName evidence="6">HAD-superfamily hydrolase</fullName>
    </submittedName>
</protein>
<dbReference type="GO" id="GO:0046872">
    <property type="term" value="F:metal ion binding"/>
    <property type="evidence" value="ECO:0007669"/>
    <property type="project" value="UniProtKB-KW"/>
</dbReference>